<accession>A0A6P1E1C6</accession>
<dbReference type="EMBL" id="JAAIJR010000132">
    <property type="protein sequence ID" value="NEX22856.1"/>
    <property type="molecule type" value="Genomic_DNA"/>
</dbReference>
<keyword evidence="1" id="KW-0472">Membrane</keyword>
<protein>
    <submittedName>
        <fullName evidence="2">YfiR family protein</fullName>
    </submittedName>
</protein>
<gene>
    <name evidence="2" type="ORF">G3480_21560</name>
</gene>
<sequence>MTSISRIHCRHGAGRLPHAWSGRVCGSFAPFLIGLLLCCFIYPLCDARAQSYSEADLRAVFLLNFSIFIDWPAEAFEAPSSPFRYCVLGSQVLTGSLRSVLAEETLGQRQLRLIAAEDPSSWRRCHIIYLDDSASQGRSQVLNAVKGMPVLTVGDSEAFARSGGMIGLVRKGGKLRAVINREMAEREGIRISSKLLRLSILVSSEAGQ</sequence>
<name>A0A6P1E1C6_9GAMM</name>
<dbReference type="Pfam" id="PF13689">
    <property type="entry name" value="DUF4154"/>
    <property type="match status" value="1"/>
</dbReference>
<evidence type="ECO:0000256" key="1">
    <source>
        <dbReference type="SAM" id="Phobius"/>
    </source>
</evidence>
<dbReference type="InterPro" id="IPR025293">
    <property type="entry name" value="YfiR/HmsC-like"/>
</dbReference>
<keyword evidence="3" id="KW-1185">Reference proteome</keyword>
<dbReference type="RefSeq" id="WP_164655948.1">
    <property type="nucleotide sequence ID" value="NZ_JAAIJR010000132.1"/>
</dbReference>
<reference evidence="2 3" key="2">
    <citation type="submission" date="2020-02" db="EMBL/GenBank/DDBJ databases">
        <title>Genome sequences of Thiorhodococcus mannitoliphagus and Thiorhodococcus minor, purple sulfur photosynthetic bacteria in the gammaproteobacterial family, Chromatiaceae.</title>
        <authorList>
            <person name="Aviles F.A."/>
            <person name="Meyer T.E."/>
            <person name="Kyndt J.A."/>
        </authorList>
    </citation>
    <scope>NUCLEOTIDE SEQUENCE [LARGE SCALE GENOMIC DNA]</scope>
    <source>
        <strain evidence="2 3">DSM 18266</strain>
    </source>
</reference>
<comment type="caution">
    <text evidence="2">The sequence shown here is derived from an EMBL/GenBank/DDBJ whole genome shotgun (WGS) entry which is preliminary data.</text>
</comment>
<dbReference type="AlphaFoldDB" id="A0A6P1E1C6"/>
<organism evidence="2 3">
    <name type="scientific">Thiorhodococcus mannitoliphagus</name>
    <dbReference type="NCBI Taxonomy" id="329406"/>
    <lineage>
        <taxon>Bacteria</taxon>
        <taxon>Pseudomonadati</taxon>
        <taxon>Pseudomonadota</taxon>
        <taxon>Gammaproteobacteria</taxon>
        <taxon>Chromatiales</taxon>
        <taxon>Chromatiaceae</taxon>
        <taxon>Thiorhodococcus</taxon>
    </lineage>
</organism>
<feature type="transmembrane region" description="Helical" evidence="1">
    <location>
        <begin position="20"/>
        <end position="44"/>
    </location>
</feature>
<evidence type="ECO:0000313" key="2">
    <source>
        <dbReference type="EMBL" id="NEX22856.1"/>
    </source>
</evidence>
<keyword evidence="1" id="KW-1133">Transmembrane helix</keyword>
<reference evidence="3" key="1">
    <citation type="journal article" date="2020" name="Microbiol. Resour. Announc.">
        <title>Draft Genome Sequences of Thiorhodococcus mannitoliphagus and Thiorhodococcus minor, Purple Sulfur Photosynthetic Bacteria in the Gammaproteobacterial Family Chromatiaceae.</title>
        <authorList>
            <person name="Aviles F.A."/>
            <person name="Meyer T.E."/>
            <person name="Kyndt J.A."/>
        </authorList>
    </citation>
    <scope>NUCLEOTIDE SEQUENCE [LARGE SCALE GENOMIC DNA]</scope>
    <source>
        <strain evidence="3">DSM 18266</strain>
    </source>
</reference>
<dbReference type="Proteomes" id="UP000471640">
    <property type="component" value="Unassembled WGS sequence"/>
</dbReference>
<keyword evidence="1" id="KW-0812">Transmembrane</keyword>
<evidence type="ECO:0000313" key="3">
    <source>
        <dbReference type="Proteomes" id="UP000471640"/>
    </source>
</evidence>
<proteinExistence type="predicted"/>